<dbReference type="Pfam" id="PF04264">
    <property type="entry name" value="YceI"/>
    <property type="match status" value="1"/>
</dbReference>
<dbReference type="Gene3D" id="3.40.250.10">
    <property type="entry name" value="Rhodanese-like domain"/>
    <property type="match status" value="1"/>
</dbReference>
<feature type="domain" description="Rhodanese" evidence="1">
    <location>
        <begin position="39"/>
        <end position="118"/>
    </location>
</feature>
<dbReference type="InterPro" id="IPR036873">
    <property type="entry name" value="Rhodanese-like_dom_sf"/>
</dbReference>
<organism evidence="2 3">
    <name type="scientific">Phragmitibacter flavus</name>
    <dbReference type="NCBI Taxonomy" id="2576071"/>
    <lineage>
        <taxon>Bacteria</taxon>
        <taxon>Pseudomonadati</taxon>
        <taxon>Verrucomicrobiota</taxon>
        <taxon>Verrucomicrobiia</taxon>
        <taxon>Verrucomicrobiales</taxon>
        <taxon>Verrucomicrobiaceae</taxon>
        <taxon>Phragmitibacter</taxon>
    </lineage>
</organism>
<dbReference type="Proteomes" id="UP000306196">
    <property type="component" value="Unassembled WGS sequence"/>
</dbReference>
<evidence type="ECO:0000313" key="3">
    <source>
        <dbReference type="Proteomes" id="UP000306196"/>
    </source>
</evidence>
<keyword evidence="3" id="KW-1185">Reference proteome</keyword>
<dbReference type="SMART" id="SM00450">
    <property type="entry name" value="RHOD"/>
    <property type="match status" value="1"/>
</dbReference>
<gene>
    <name evidence="2" type="ORF">FEM03_01035</name>
</gene>
<dbReference type="PROSITE" id="PS50206">
    <property type="entry name" value="RHODANESE_3"/>
    <property type="match status" value="1"/>
</dbReference>
<dbReference type="GO" id="GO:0016740">
    <property type="term" value="F:transferase activity"/>
    <property type="evidence" value="ECO:0007669"/>
    <property type="project" value="UniProtKB-KW"/>
</dbReference>
<dbReference type="Gene3D" id="2.40.128.110">
    <property type="entry name" value="Lipid/polyisoprenoid-binding, YceI-like"/>
    <property type="match status" value="1"/>
</dbReference>
<comment type="caution">
    <text evidence="2">The sequence shown here is derived from an EMBL/GenBank/DDBJ whole genome shotgun (WGS) entry which is preliminary data.</text>
</comment>
<accession>A0A5R8KKB3</accession>
<dbReference type="PANTHER" id="PTHR34406">
    <property type="entry name" value="PROTEIN YCEI"/>
    <property type="match status" value="1"/>
</dbReference>
<name>A0A5R8KKB3_9BACT</name>
<reference evidence="2 3" key="1">
    <citation type="submission" date="2019-05" db="EMBL/GenBank/DDBJ databases">
        <title>Verrucobacter flavum gen. nov., sp. nov. a new member of the family Verrucomicrobiaceae.</title>
        <authorList>
            <person name="Szuroczki S."/>
            <person name="Abbaszade G."/>
            <person name="Szabo A."/>
            <person name="Felfoldi T."/>
            <person name="Schumann P."/>
            <person name="Boka K."/>
            <person name="Keki Z."/>
            <person name="Toumi M."/>
            <person name="Toth E."/>
        </authorList>
    </citation>
    <scope>NUCLEOTIDE SEQUENCE [LARGE SCALE GENOMIC DNA]</scope>
    <source>
        <strain evidence="2 3">MG-N-17</strain>
    </source>
</reference>
<dbReference type="SMART" id="SM00867">
    <property type="entry name" value="YceI"/>
    <property type="match status" value="1"/>
</dbReference>
<dbReference type="InterPro" id="IPR036761">
    <property type="entry name" value="TTHA0802/YceI-like_sf"/>
</dbReference>
<proteinExistence type="predicted"/>
<dbReference type="EMBL" id="VAUV01000001">
    <property type="protein sequence ID" value="TLD72690.1"/>
    <property type="molecule type" value="Genomic_DNA"/>
</dbReference>
<dbReference type="SUPFAM" id="SSF101874">
    <property type="entry name" value="YceI-like"/>
    <property type="match status" value="1"/>
</dbReference>
<dbReference type="InterPro" id="IPR001763">
    <property type="entry name" value="Rhodanese-like_dom"/>
</dbReference>
<sequence length="311" mass="33781">MSMNSPTHLSGEITAMELHHWLDSGKPLMLINVMGEGCFAETHIPGSARACVYETAFLDQVDQLNPDTGASIVVYGNHSQSLASQVAAEKLLAAGHTHVYDFRGGVDDWIAAGYEIQGEGPKATPPDPLSGTFNLDTDRSVVRWTGRNLLNHHEGTAPLVAGEIEVKSGELVRCHFQVDLRLITCADLTDTSLRTMLIHHLMDADFFDVAKHPTAEFTSTSAKPLSEATPGMPNYELTGDFTLRGQTHSITFPAVIGSSDPNTIAGQAEIDLDRTRWGALYGSGKFFDRLGGHLVNDLIHLHLKIVANLKD</sequence>
<dbReference type="SUPFAM" id="SSF52821">
    <property type="entry name" value="Rhodanese/Cell cycle control phosphatase"/>
    <property type="match status" value="1"/>
</dbReference>
<keyword evidence="2" id="KW-0808">Transferase</keyword>
<evidence type="ECO:0000259" key="1">
    <source>
        <dbReference type="PROSITE" id="PS50206"/>
    </source>
</evidence>
<dbReference type="OrthoDB" id="9811006at2"/>
<evidence type="ECO:0000313" key="2">
    <source>
        <dbReference type="EMBL" id="TLD72690.1"/>
    </source>
</evidence>
<dbReference type="AlphaFoldDB" id="A0A5R8KKB3"/>
<dbReference type="PANTHER" id="PTHR34406:SF1">
    <property type="entry name" value="PROTEIN YCEI"/>
    <property type="match status" value="1"/>
</dbReference>
<dbReference type="Pfam" id="PF00581">
    <property type="entry name" value="Rhodanese"/>
    <property type="match status" value="1"/>
</dbReference>
<protein>
    <submittedName>
        <fullName evidence="2">Sulfurtransferase</fullName>
    </submittedName>
</protein>
<dbReference type="InterPro" id="IPR007372">
    <property type="entry name" value="Lipid/polyisoprenoid-bd_YceI"/>
</dbReference>